<evidence type="ECO:0000259" key="5">
    <source>
        <dbReference type="SMART" id="SM00235"/>
    </source>
</evidence>
<gene>
    <name evidence="6" type="ORF">VO64_4882</name>
</gene>
<dbReference type="AlphaFoldDB" id="A0AAU8TSA6"/>
<evidence type="ECO:0000256" key="3">
    <source>
        <dbReference type="ARBA" id="ARBA00022737"/>
    </source>
</evidence>
<comment type="subcellular location">
    <subcellularLocation>
        <location evidence="1">Secreted</location>
    </subcellularLocation>
</comment>
<feature type="compositionally biased region" description="Basic and acidic residues" evidence="4">
    <location>
        <begin position="463"/>
        <end position="510"/>
    </location>
</feature>
<keyword evidence="6" id="KW-0645">Protease</keyword>
<dbReference type="GO" id="GO:0006508">
    <property type="term" value="P:proteolysis"/>
    <property type="evidence" value="ECO:0007669"/>
    <property type="project" value="InterPro"/>
</dbReference>
<dbReference type="InterPro" id="IPR011049">
    <property type="entry name" value="Serralysin-like_metalloprot_C"/>
</dbReference>
<dbReference type="InterPro" id="IPR013858">
    <property type="entry name" value="Peptidase_M10B_C"/>
</dbReference>
<keyword evidence="6" id="KW-0482">Metalloprotease</keyword>
<dbReference type="SUPFAM" id="SSF55486">
    <property type="entry name" value="Metalloproteases ('zincins'), catalytic domain"/>
    <property type="match status" value="1"/>
</dbReference>
<reference evidence="6 7" key="1">
    <citation type="journal article" date="2015" name="Genome Announc.">
        <title>Complete Genome Sequence of Biocontrol Strain Pseudomonas fluorescens LBUM223.</title>
        <authorList>
            <person name="Roquigny R."/>
            <person name="Arseneault T."/>
            <person name="Gadkar V.J."/>
            <person name="Novinscak A."/>
            <person name="Joly D.L."/>
            <person name="Filion M."/>
        </authorList>
    </citation>
    <scope>NUCLEOTIDE SEQUENCE [LARGE SCALE GENOMIC DNA]</scope>
    <source>
        <strain evidence="6 7">LBUM223</strain>
    </source>
</reference>
<dbReference type="Pfam" id="PF08548">
    <property type="entry name" value="Peptidase_M10_C"/>
    <property type="match status" value="1"/>
</dbReference>
<dbReference type="SUPFAM" id="SSF51120">
    <property type="entry name" value="beta-Roll"/>
    <property type="match status" value="1"/>
</dbReference>
<dbReference type="Proteomes" id="UP000033099">
    <property type="component" value="Chromosome"/>
</dbReference>
<dbReference type="InterPro" id="IPR034033">
    <property type="entry name" value="Serralysin-like"/>
</dbReference>
<evidence type="ECO:0000313" key="6">
    <source>
        <dbReference type="EMBL" id="AKA85428.1"/>
    </source>
</evidence>
<protein>
    <submittedName>
        <fullName evidence="6">Secreted alkaline metalloproteinase</fullName>
    </submittedName>
</protein>
<dbReference type="PRINTS" id="PR00313">
    <property type="entry name" value="CABNDNGRPT"/>
</dbReference>
<dbReference type="EMBL" id="CP011117">
    <property type="protein sequence ID" value="AKA85428.1"/>
    <property type="molecule type" value="Genomic_DNA"/>
</dbReference>
<keyword evidence="2" id="KW-0964">Secreted</keyword>
<dbReference type="InterPro" id="IPR006026">
    <property type="entry name" value="Peptidase_Metallo"/>
</dbReference>
<evidence type="ECO:0000256" key="1">
    <source>
        <dbReference type="ARBA" id="ARBA00004613"/>
    </source>
</evidence>
<dbReference type="Gene3D" id="2.150.10.10">
    <property type="entry name" value="Serralysin-like metalloprotease, C-terminal"/>
    <property type="match status" value="1"/>
</dbReference>
<evidence type="ECO:0000313" key="7">
    <source>
        <dbReference type="Proteomes" id="UP000033099"/>
    </source>
</evidence>
<dbReference type="InterPro" id="IPR024079">
    <property type="entry name" value="MetalloPept_cat_dom_sf"/>
</dbReference>
<proteinExistence type="predicted"/>
<accession>A0AAU8TSA6</accession>
<keyword evidence="3" id="KW-0677">Repeat</keyword>
<feature type="domain" description="Peptidase metallopeptidase" evidence="5">
    <location>
        <begin position="66"/>
        <end position="226"/>
    </location>
</feature>
<dbReference type="GO" id="GO:0008237">
    <property type="term" value="F:metallopeptidase activity"/>
    <property type="evidence" value="ECO:0007669"/>
    <property type="project" value="UniProtKB-KW"/>
</dbReference>
<dbReference type="GO" id="GO:0005615">
    <property type="term" value="C:extracellular space"/>
    <property type="evidence" value="ECO:0007669"/>
    <property type="project" value="InterPro"/>
</dbReference>
<evidence type="ECO:0000256" key="2">
    <source>
        <dbReference type="ARBA" id="ARBA00022525"/>
    </source>
</evidence>
<dbReference type="GO" id="GO:0008270">
    <property type="term" value="F:zinc ion binding"/>
    <property type="evidence" value="ECO:0007669"/>
    <property type="project" value="InterPro"/>
</dbReference>
<name>A0AAU8TSA6_9PSED</name>
<dbReference type="KEGG" id="pfb:VO64_4882"/>
<keyword evidence="6" id="KW-0378">Hydrolase</keyword>
<organism evidence="6 7">
    <name type="scientific">Pseudomonas synxantha</name>
    <dbReference type="NCBI Taxonomy" id="47883"/>
    <lineage>
        <taxon>Bacteria</taxon>
        <taxon>Pseudomonadati</taxon>
        <taxon>Pseudomonadota</taxon>
        <taxon>Gammaproteobacteria</taxon>
        <taxon>Pseudomonadales</taxon>
        <taxon>Pseudomonadaceae</taxon>
        <taxon>Pseudomonas</taxon>
    </lineage>
</organism>
<sequence>MRCLGLLHKDLGCMKLSGPPAINISQEKEFAARGAMSFERLRPSYTPNSEKALFTTEQAAKHITRRDFRFHDRNSDQKIDLSFRISKEFTPQQAELARQALKSWQDVANVTFTENAANLDGHVDIGDMPGTNNGVASLPNRYLRNTFANIGTADAGTNPRQGGFFRQVLIHETGHAIGLEHPGKYDGSGTYATHAEYAGDTRARSVMSYFSERNQPGHDFNSLHPSAPMMDDIAAAQRLYGANTNTRNTDTTYGFNSNTNRDALSLKTANDNPVFCVWDGGGDDTMDFSGFSQDQKINLNAESFSDVGALKGNVSIARGVTLENAAGGTGNDALIGNHVANRLTGGGGADRLRGGGGADTFVYDHTSDSTPDNPDVILDFESGVDRLDVSALFKGTNIKALTFGERLTGQPGQAVLNYDEGSGEGSLALDLTGNGKADVLIKSIGRINADDVYHGVSPSVDTEPEKPKPDTRPEPEKPKPDTRPEPEKPKPDTRPEPQKPNPDSRPDSCRPKPKPKPRTVSCESKPEPCAPTPASCVISTINAREHQANAPSMKPAYDVKAGADQRRSTLISASDQWAFTARAWGGTVHG</sequence>
<evidence type="ECO:0000256" key="4">
    <source>
        <dbReference type="SAM" id="MobiDB-lite"/>
    </source>
</evidence>
<dbReference type="GO" id="GO:0005509">
    <property type="term" value="F:calcium ion binding"/>
    <property type="evidence" value="ECO:0007669"/>
    <property type="project" value="InterPro"/>
</dbReference>
<dbReference type="SMART" id="SM00235">
    <property type="entry name" value="ZnMc"/>
    <property type="match status" value="1"/>
</dbReference>
<dbReference type="Gene3D" id="3.40.390.10">
    <property type="entry name" value="Collagenase (Catalytic Domain)"/>
    <property type="match status" value="1"/>
</dbReference>
<feature type="region of interest" description="Disordered" evidence="4">
    <location>
        <begin position="452"/>
        <end position="533"/>
    </location>
</feature>
<dbReference type="CDD" id="cd04277">
    <property type="entry name" value="ZnMc_serralysin_like"/>
    <property type="match status" value="1"/>
</dbReference>